<name>A0A831RSF1_9GAMM</name>
<comment type="caution">
    <text evidence="2">The sequence shown here is derived from an EMBL/GenBank/DDBJ whole genome shotgun (WGS) entry which is preliminary data.</text>
</comment>
<dbReference type="Proteomes" id="UP000886339">
    <property type="component" value="Unassembled WGS sequence"/>
</dbReference>
<accession>A0A831RSF1</accession>
<dbReference type="SMART" id="SM00471">
    <property type="entry name" value="HDc"/>
    <property type="match status" value="1"/>
</dbReference>
<dbReference type="PANTHER" id="PTHR46246">
    <property type="entry name" value="GUANOSINE-3',5'-BIS(DIPHOSPHATE) 3'-PYROPHOSPHOHYDROLASE MESH1"/>
    <property type="match status" value="1"/>
</dbReference>
<dbReference type="Pfam" id="PF13328">
    <property type="entry name" value="HD_4"/>
    <property type="match status" value="1"/>
</dbReference>
<dbReference type="CDD" id="cd00077">
    <property type="entry name" value="HDc"/>
    <property type="match status" value="1"/>
</dbReference>
<dbReference type="PANTHER" id="PTHR46246:SF1">
    <property type="entry name" value="GUANOSINE-3',5'-BIS(DIPHOSPHATE) 3'-PYROPHOSPHOHYDROLASE MESH1"/>
    <property type="match status" value="1"/>
</dbReference>
<dbReference type="EMBL" id="DRLF01000190">
    <property type="protein sequence ID" value="HEC06251.1"/>
    <property type="molecule type" value="Genomic_DNA"/>
</dbReference>
<proteinExistence type="predicted"/>
<protein>
    <submittedName>
        <fullName evidence="2">Bifunctional (P)ppGpp synthetase/guanosine-3',5'-bis(Diphosphate) 3'-pyrophosphohydrolase</fullName>
    </submittedName>
</protein>
<organism evidence="2">
    <name type="scientific">Thiolapillus brandeum</name>
    <dbReference type="NCBI Taxonomy" id="1076588"/>
    <lineage>
        <taxon>Bacteria</taxon>
        <taxon>Pseudomonadati</taxon>
        <taxon>Pseudomonadota</taxon>
        <taxon>Gammaproteobacteria</taxon>
        <taxon>Chromatiales</taxon>
        <taxon>Sedimenticolaceae</taxon>
        <taxon>Thiolapillus</taxon>
    </lineage>
</organism>
<dbReference type="InterPro" id="IPR052194">
    <property type="entry name" value="MESH1"/>
</dbReference>
<dbReference type="InterPro" id="IPR003607">
    <property type="entry name" value="HD/PDEase_dom"/>
</dbReference>
<dbReference type="SUPFAM" id="SSF54631">
    <property type="entry name" value="CBS-domain pair"/>
    <property type="match status" value="1"/>
</dbReference>
<gene>
    <name evidence="2" type="ORF">ENJ12_05340</name>
</gene>
<dbReference type="AlphaFoldDB" id="A0A831RSF1"/>
<dbReference type="InterPro" id="IPR046342">
    <property type="entry name" value="CBS_dom_sf"/>
</dbReference>
<evidence type="ECO:0000259" key="1">
    <source>
        <dbReference type="SMART" id="SM00471"/>
    </source>
</evidence>
<evidence type="ECO:0000313" key="2">
    <source>
        <dbReference type="EMBL" id="HEC06251.1"/>
    </source>
</evidence>
<feature type="domain" description="HD/PDEase" evidence="1">
    <location>
        <begin position="26"/>
        <end position="135"/>
    </location>
</feature>
<dbReference type="GO" id="GO:0008893">
    <property type="term" value="F:guanosine-3',5'-bis(diphosphate) 3'-diphosphatase activity"/>
    <property type="evidence" value="ECO:0007669"/>
    <property type="project" value="TreeGrafter"/>
</dbReference>
<reference evidence="2" key="1">
    <citation type="journal article" date="2020" name="mSystems">
        <title>Genome- and Community-Level Interaction Insights into Carbon Utilization and Element Cycling Functions of Hydrothermarchaeota in Hydrothermal Sediment.</title>
        <authorList>
            <person name="Zhou Z."/>
            <person name="Liu Y."/>
            <person name="Xu W."/>
            <person name="Pan J."/>
            <person name="Luo Z.H."/>
            <person name="Li M."/>
        </authorList>
    </citation>
    <scope>NUCLEOTIDE SEQUENCE [LARGE SCALE GENOMIC DNA]</scope>
    <source>
        <strain evidence="2">HyVt-458</strain>
    </source>
</reference>
<dbReference type="Gene3D" id="1.10.3210.10">
    <property type="entry name" value="Hypothetical protein af1432"/>
    <property type="match status" value="1"/>
</dbReference>
<dbReference type="SUPFAM" id="SSF109604">
    <property type="entry name" value="HD-domain/PDEase-like"/>
    <property type="match status" value="1"/>
</dbReference>
<sequence length="449" mass="50873">MSDLVKRAKTFATSAHQRINHRRKYTQQPYEVHLRSVANLVKEIGGDEQMIAAAWLHDTVEDTPATYHDIEEAFGTDVAQLVYELTDISKPGDGNRITRKALDRNHLASGSPRAQTIKLADLIDNARDICKHDRNFAQVYLSEMAALLDVLQKGNGELMRRARKILQKCMDELGMPAIHPPPEFSTTSSSTDALGFSRRRVQRLFSEAFTAKDIAEPLPSFDADRDGQEIRKLMQEAGLQVAGVRDRGMVSGYIRSSDLEEAEGPCLAQARGFQADQLIYGDANLSDVILILSRHDHCFVSILNAVTGVITRADMEKPIVRMWLFGIITMLEIRFTELIREDWPNDTWMEKCTPSRLEKARALLDERHRRGAQHIELLDCLQLADKSYLLAQDQEFLHQFGFKSKTQADQAIRAMESLRNNLAHGQSITTQDWPQIVRMSQRFLAGDQD</sequence>